<dbReference type="GO" id="GO:0006369">
    <property type="term" value="P:termination of RNA polymerase II transcription"/>
    <property type="evidence" value="ECO:0007669"/>
    <property type="project" value="InterPro"/>
</dbReference>
<dbReference type="SMART" id="SM00582">
    <property type="entry name" value="RPR"/>
    <property type="match status" value="1"/>
</dbReference>
<dbReference type="AlphaFoldDB" id="G3AYM7"/>
<dbReference type="KEGG" id="cten:18245552"/>
<dbReference type="InterPro" id="IPR021605">
    <property type="entry name" value="Pcf11_Clp1-ID"/>
</dbReference>
<evidence type="ECO:0000259" key="2">
    <source>
        <dbReference type="PROSITE" id="PS51391"/>
    </source>
</evidence>
<feature type="domain" description="CID" evidence="2">
    <location>
        <begin position="1"/>
        <end position="137"/>
    </location>
</feature>
<gene>
    <name evidence="3" type="ORF">CANTEDRAFT_102444</name>
</gene>
<dbReference type="GO" id="GO:0005849">
    <property type="term" value="C:mRNA cleavage factor complex"/>
    <property type="evidence" value="ECO:0007669"/>
    <property type="project" value="InterPro"/>
</dbReference>
<dbReference type="STRING" id="590646.G3AYM7"/>
<feature type="compositionally biased region" description="Polar residues" evidence="1">
    <location>
        <begin position="230"/>
        <end position="245"/>
    </location>
</feature>
<evidence type="ECO:0000313" key="3">
    <source>
        <dbReference type="EMBL" id="EGV65892.1"/>
    </source>
</evidence>
<dbReference type="Pfam" id="PF11526">
    <property type="entry name" value="Pfc11_Clp1_ID"/>
    <property type="match status" value="1"/>
</dbReference>
<reference evidence="3 4" key="1">
    <citation type="journal article" date="2011" name="Proc. Natl. Acad. Sci. U.S.A.">
        <title>Comparative genomics of xylose-fermenting fungi for enhanced biofuel production.</title>
        <authorList>
            <person name="Wohlbach D.J."/>
            <person name="Kuo A."/>
            <person name="Sato T.K."/>
            <person name="Potts K.M."/>
            <person name="Salamov A.A."/>
            <person name="LaButti K.M."/>
            <person name="Sun H."/>
            <person name="Clum A."/>
            <person name="Pangilinan J.L."/>
            <person name="Lindquist E.A."/>
            <person name="Lucas S."/>
            <person name="Lapidus A."/>
            <person name="Jin M."/>
            <person name="Gunawan C."/>
            <person name="Balan V."/>
            <person name="Dale B.E."/>
            <person name="Jeffries T.W."/>
            <person name="Zinkel R."/>
            <person name="Barry K.W."/>
            <person name="Grigoriev I.V."/>
            <person name="Gasch A.P."/>
        </authorList>
    </citation>
    <scope>NUCLEOTIDE SEQUENCE [LARGE SCALE GENOMIC DNA]</scope>
    <source>
        <strain evidence="4">ATCC 10573 / BCRC 21748 / CBS 615 / JCM 9827 / NBRC 10315 / NRRL Y-1498 / VKM Y-70</strain>
    </source>
</reference>
<dbReference type="EMBL" id="GL996512">
    <property type="protein sequence ID" value="EGV65892.1"/>
    <property type="molecule type" value="Genomic_DNA"/>
</dbReference>
<dbReference type="GO" id="GO:0000993">
    <property type="term" value="F:RNA polymerase II complex binding"/>
    <property type="evidence" value="ECO:0007669"/>
    <property type="project" value="InterPro"/>
</dbReference>
<dbReference type="GeneID" id="18245552"/>
<dbReference type="GO" id="GO:0031124">
    <property type="term" value="P:mRNA 3'-end processing"/>
    <property type="evidence" value="ECO:0007669"/>
    <property type="project" value="InterPro"/>
</dbReference>
<dbReference type="FunFam" id="1.25.40.90:FF:000016">
    <property type="entry name" value="mRNA cleavage factor complex component Pcf11"/>
    <property type="match status" value="1"/>
</dbReference>
<dbReference type="eggNOG" id="KOG2071">
    <property type="taxonomic scope" value="Eukaryota"/>
</dbReference>
<dbReference type="InterPro" id="IPR047415">
    <property type="entry name" value="Pcf11_CID"/>
</dbReference>
<dbReference type="PROSITE" id="PS51391">
    <property type="entry name" value="CID"/>
    <property type="match status" value="1"/>
</dbReference>
<dbReference type="Pfam" id="PF21936">
    <property type="entry name" value="Pcf11_C"/>
    <property type="match status" value="1"/>
</dbReference>
<dbReference type="GO" id="GO:0003729">
    <property type="term" value="F:mRNA binding"/>
    <property type="evidence" value="ECO:0007669"/>
    <property type="project" value="InterPro"/>
</dbReference>
<accession>G3AYM7</accession>
<dbReference type="HOGENOM" id="CLU_015606_1_0_1"/>
<proteinExistence type="predicted"/>
<sequence length="510" mass="58203">MSEIVQEYAQSLKELTFNSRPIIDTLTTIAAENTDEGDGILDVITARIYKCLPEQKLFALYLLDSICKNVGNPYNILIGDDIFKLFSHVYLLVDDNVRKKLQNLFETWRLTKAKGTNIPLFPPGELEKIGAFLKKAGPVNNGNELSNSRLIRDIDELLPIFHNKLNNNSNDTKLNERFNALNQLKFLLQNQKMQPNELKAVEAQLNTIKHQELNRSSTSANSSPNSTPTLRSNIPSSLPATPKVNTVPASSANDLFDRLINEGIITFEQDFNSPRVYEINYPKGNPNDHSDVFSSILGYQMIRSEYEQLKYNELNKLKVTSQSVQGFISSPNVSIQCKNLLYESKGLKCSICGKRFNTDDVGKNRKRLHLDWHFRISQKFKSSSNVQSRSWYLDDVDWAKFKDENLLEFQVNIANSTQSSSQFKPQESKEIPYVIIPSTETNMNNKCLICREQVKGSFNEELGEWCWYNCILQPGEPKGSRKIVHANCYNETRKRGALEDAHSGLKRERI</sequence>
<evidence type="ECO:0000256" key="1">
    <source>
        <dbReference type="SAM" id="MobiDB-lite"/>
    </source>
</evidence>
<evidence type="ECO:0000313" key="4">
    <source>
        <dbReference type="Proteomes" id="UP000000707"/>
    </source>
</evidence>
<name>G3AYM7_CANTC</name>
<feature type="region of interest" description="Disordered" evidence="1">
    <location>
        <begin position="210"/>
        <end position="245"/>
    </location>
</feature>
<dbReference type="PANTHER" id="PTHR15921:SF3">
    <property type="entry name" value="PRE-MRNA CLEAVAGE COMPLEX 2 PROTEIN PCF11"/>
    <property type="match status" value="1"/>
</dbReference>
<organism evidence="4">
    <name type="scientific">Candida tenuis (strain ATCC 10573 / BCRC 21748 / CBS 615 / JCM 9827 / NBRC 10315 / NRRL Y-1498 / VKM Y-70)</name>
    <name type="common">Yeast</name>
    <name type="synonym">Yamadazyma tenuis</name>
    <dbReference type="NCBI Taxonomy" id="590646"/>
    <lineage>
        <taxon>Eukaryota</taxon>
        <taxon>Fungi</taxon>
        <taxon>Dikarya</taxon>
        <taxon>Ascomycota</taxon>
        <taxon>Saccharomycotina</taxon>
        <taxon>Pichiomycetes</taxon>
        <taxon>Debaryomycetaceae</taxon>
        <taxon>Yamadazyma</taxon>
    </lineage>
</organism>
<dbReference type="Gene3D" id="1.25.40.90">
    <property type="match status" value="1"/>
</dbReference>
<dbReference type="RefSeq" id="XP_006684466.1">
    <property type="nucleotide sequence ID" value="XM_006684403.1"/>
</dbReference>
<dbReference type="CDD" id="cd16982">
    <property type="entry name" value="CID_Pcf11"/>
    <property type="match status" value="1"/>
</dbReference>
<feature type="compositionally biased region" description="Low complexity" evidence="1">
    <location>
        <begin position="216"/>
        <end position="229"/>
    </location>
</feature>
<dbReference type="InterPro" id="IPR054127">
    <property type="entry name" value="Pcf11_C"/>
</dbReference>
<dbReference type="OrthoDB" id="2129491at2759"/>
<dbReference type="InterPro" id="IPR008942">
    <property type="entry name" value="ENTH_VHS"/>
</dbReference>
<dbReference type="InterPro" id="IPR045154">
    <property type="entry name" value="PCF11-like"/>
</dbReference>
<dbReference type="Pfam" id="PF04818">
    <property type="entry name" value="CID"/>
    <property type="match status" value="1"/>
</dbReference>
<dbReference type="InterPro" id="IPR006569">
    <property type="entry name" value="CID_dom"/>
</dbReference>
<protein>
    <recommendedName>
        <fullName evidence="2">CID domain-containing protein</fullName>
    </recommendedName>
</protein>
<keyword evidence="4" id="KW-1185">Reference proteome</keyword>
<dbReference type="PANTHER" id="PTHR15921">
    <property type="entry name" value="PRE-MRNA CLEAVAGE COMPLEX II"/>
    <property type="match status" value="1"/>
</dbReference>
<dbReference type="GO" id="GO:0005737">
    <property type="term" value="C:cytoplasm"/>
    <property type="evidence" value="ECO:0007669"/>
    <property type="project" value="TreeGrafter"/>
</dbReference>
<dbReference type="SUPFAM" id="SSF48464">
    <property type="entry name" value="ENTH/VHS domain"/>
    <property type="match status" value="1"/>
</dbReference>
<dbReference type="Proteomes" id="UP000000707">
    <property type="component" value="Unassembled WGS sequence"/>
</dbReference>